<dbReference type="PANTHER" id="PTHR33744:SF17">
    <property type="entry name" value="CONSERVED PROTEIN"/>
    <property type="match status" value="1"/>
</dbReference>
<dbReference type="OrthoDB" id="3190266at2"/>
<proteinExistence type="predicted"/>
<dbReference type="InterPro" id="IPR025736">
    <property type="entry name" value="PucR_C-HTH_dom"/>
</dbReference>
<dbReference type="PANTHER" id="PTHR33744">
    <property type="entry name" value="CARBOHYDRATE DIACID REGULATOR"/>
    <property type="match status" value="1"/>
</dbReference>
<keyword evidence="3" id="KW-1185">Reference proteome</keyword>
<name>A0A164N845_9NOCA</name>
<feature type="domain" description="PucR C-terminal helix-turn-helix" evidence="1">
    <location>
        <begin position="450"/>
        <end position="506"/>
    </location>
</feature>
<dbReference type="Proteomes" id="UP000076512">
    <property type="component" value="Unassembled WGS sequence"/>
</dbReference>
<protein>
    <submittedName>
        <fullName evidence="2">PucR family transcriptional regulator</fullName>
    </submittedName>
</protein>
<comment type="caution">
    <text evidence="2">The sequence shown here is derived from an EMBL/GenBank/DDBJ whole genome shotgun (WGS) entry which is preliminary data.</text>
</comment>
<dbReference type="AlphaFoldDB" id="A0A164N845"/>
<organism evidence="2 3">
    <name type="scientific">Nocardia terpenica</name>
    <dbReference type="NCBI Taxonomy" id="455432"/>
    <lineage>
        <taxon>Bacteria</taxon>
        <taxon>Bacillati</taxon>
        <taxon>Actinomycetota</taxon>
        <taxon>Actinomycetes</taxon>
        <taxon>Mycobacteriales</taxon>
        <taxon>Nocardiaceae</taxon>
        <taxon>Nocardia</taxon>
    </lineage>
</organism>
<dbReference type="InterPro" id="IPR042070">
    <property type="entry name" value="PucR_C-HTH_sf"/>
</dbReference>
<evidence type="ECO:0000259" key="1">
    <source>
        <dbReference type="Pfam" id="PF13556"/>
    </source>
</evidence>
<dbReference type="Pfam" id="PF13556">
    <property type="entry name" value="HTH_30"/>
    <property type="match status" value="1"/>
</dbReference>
<evidence type="ECO:0000313" key="2">
    <source>
        <dbReference type="EMBL" id="KZM74079.1"/>
    </source>
</evidence>
<accession>A0A164N845</accession>
<reference evidence="2 3" key="1">
    <citation type="submission" date="2016-04" db="EMBL/GenBank/DDBJ databases">
        <authorList>
            <person name="Evans L.H."/>
            <person name="Alamgir A."/>
            <person name="Owens N."/>
            <person name="Weber N.D."/>
            <person name="Virtaneva K."/>
            <person name="Barbian K."/>
            <person name="Babar A."/>
            <person name="Rosenke K."/>
        </authorList>
    </citation>
    <scope>NUCLEOTIDE SEQUENCE [LARGE SCALE GENOMIC DNA]</scope>
    <source>
        <strain evidence="2 3">IFM 0406</strain>
    </source>
</reference>
<gene>
    <name evidence="2" type="ORF">AWN90_32720</name>
</gene>
<dbReference type="RefSeq" id="WP_067596019.1">
    <property type="nucleotide sequence ID" value="NZ_JABMCZ010000001.1"/>
</dbReference>
<dbReference type="EMBL" id="LWGR01000007">
    <property type="protein sequence ID" value="KZM74079.1"/>
    <property type="molecule type" value="Genomic_DNA"/>
</dbReference>
<dbReference type="STRING" id="455432.AWN90_32720"/>
<evidence type="ECO:0000313" key="3">
    <source>
        <dbReference type="Proteomes" id="UP000076512"/>
    </source>
</evidence>
<sequence>MVTVDRLVNTLGVYGTRLYGCPAARDRELRSVAVHDTSSAAPVVGEVFLAVGVTSLAEAVALGAGARAVLTIARTTETPGRELLDALAESESAVLLADPSVPWSQIAVMVYGLVLEGRETESGRGPSDLPALADTIAAALDAAITIEDRSSRVLAYSTAQHYTDPARQDTIVGRRKPDRIREFLDRAGAFEHLARSDAPLYIPPAPELGLHGRTAIAIRAGRELLGSVWVSAADPLDPPRTQLLDNGAHTVALHMLRARVSADLERHIESELVIGWIEGSPDADAIAGKLGMPTRNVRVIAVQTPSGHEPDPGILLAFERATAGFGWSRPGRSALLGNTVYTVLPAGDDPEPALRWLRDLTAGLPPHLRIHAGIGGPADARTVPASRHEADESAALHASADTPEPICYDRCWDRILLHRLKSAATVGRLPTYGPVPQLIRHDAEHNTHYTATLTTWLQTHSDLTATAEELKVHPNTVRRRLEKITQITDLRLDDPRQQLAALIALTAWPHPDNAARPA</sequence>
<dbReference type="Gene3D" id="1.10.10.2840">
    <property type="entry name" value="PucR C-terminal helix-turn-helix domain"/>
    <property type="match status" value="1"/>
</dbReference>
<dbReference type="InterPro" id="IPR051448">
    <property type="entry name" value="CdaR-like_regulators"/>
</dbReference>